<dbReference type="RefSeq" id="WP_229582313.1">
    <property type="nucleotide sequence ID" value="NZ_CP083974.1"/>
</dbReference>
<gene>
    <name evidence="1" type="ORF">KUM34_003340</name>
</gene>
<accession>A0AA46WWL2</accession>
<name>A0AA46WWL2_RHORH</name>
<reference evidence="1 2" key="1">
    <citation type="journal article" date="2021" name="Front. Microbiol.">
        <title>Bacterial Transformation of Aromatic Monomers in Softwood Black Liquor.</title>
        <authorList>
            <person name="Navas L.E."/>
            <person name="Dexter G."/>
            <person name="Liu J."/>
            <person name="Levy-Booth D."/>
            <person name="Cho M."/>
            <person name="Jang S.K."/>
            <person name="Mansfield S.D."/>
            <person name="Renneckar S."/>
            <person name="Mohn W.W."/>
            <person name="Eltis L.D."/>
        </authorList>
    </citation>
    <scope>NUCLEOTIDE SEQUENCE [LARGE SCALE GENOMIC DNA]</scope>
    <source>
        <strain evidence="1 2">GD02</strain>
    </source>
</reference>
<dbReference type="EMBL" id="CP083974">
    <property type="protein sequence ID" value="UZF45735.1"/>
    <property type="molecule type" value="Genomic_DNA"/>
</dbReference>
<evidence type="ECO:0000313" key="2">
    <source>
        <dbReference type="Proteomes" id="UP001162740"/>
    </source>
</evidence>
<organism evidence="1 2">
    <name type="scientific">Rhodococcus rhodochrous</name>
    <dbReference type="NCBI Taxonomy" id="1829"/>
    <lineage>
        <taxon>Bacteria</taxon>
        <taxon>Bacillati</taxon>
        <taxon>Actinomycetota</taxon>
        <taxon>Actinomycetes</taxon>
        <taxon>Mycobacteriales</taxon>
        <taxon>Nocardiaceae</taxon>
        <taxon>Rhodococcus</taxon>
    </lineage>
</organism>
<dbReference type="Proteomes" id="UP001162740">
    <property type="component" value="Chromosome"/>
</dbReference>
<evidence type="ECO:0000313" key="1">
    <source>
        <dbReference type="EMBL" id="UZF45735.1"/>
    </source>
</evidence>
<sequence>MQVPADPTLWRTAEISEPALLADPLITAGDVLRTGGPEAADHVLATIRQKVAALRAELGDPETVVDKHGGLPLSVATSP</sequence>
<protein>
    <submittedName>
        <fullName evidence="1">Uncharacterized protein</fullName>
    </submittedName>
</protein>
<dbReference type="AlphaFoldDB" id="A0AA46WWL2"/>
<proteinExistence type="predicted"/>